<proteinExistence type="predicted"/>
<comment type="caution">
    <text evidence="1">The sequence shown here is derived from an EMBL/GenBank/DDBJ whole genome shotgun (WGS) entry which is preliminary data.</text>
</comment>
<dbReference type="InterPro" id="IPR029044">
    <property type="entry name" value="Nucleotide-diphossugar_trans"/>
</dbReference>
<dbReference type="Gene3D" id="3.90.550.20">
    <property type="match status" value="1"/>
</dbReference>
<dbReference type="EMBL" id="CAMXCT020006592">
    <property type="protein sequence ID" value="CAL1169970.1"/>
    <property type="molecule type" value="Genomic_DNA"/>
</dbReference>
<keyword evidence="4" id="KW-1185">Reference proteome</keyword>
<dbReference type="Pfam" id="PF04488">
    <property type="entry name" value="Gly_transf_sug"/>
    <property type="match status" value="1"/>
</dbReference>
<evidence type="ECO:0000313" key="4">
    <source>
        <dbReference type="Proteomes" id="UP001152797"/>
    </source>
</evidence>
<dbReference type="OrthoDB" id="409543at2759"/>
<dbReference type="EMBL" id="CAMXCT010006592">
    <property type="protein sequence ID" value="CAI4016595.1"/>
    <property type="molecule type" value="Genomic_DNA"/>
</dbReference>
<reference evidence="1" key="1">
    <citation type="submission" date="2022-10" db="EMBL/GenBank/DDBJ databases">
        <authorList>
            <person name="Chen Y."/>
            <person name="Dougan E. K."/>
            <person name="Chan C."/>
            <person name="Rhodes N."/>
            <person name="Thang M."/>
        </authorList>
    </citation>
    <scope>NUCLEOTIDE SEQUENCE</scope>
</reference>
<dbReference type="EMBL" id="CAMXCT030006592">
    <property type="protein sequence ID" value="CAL4803907.1"/>
    <property type="molecule type" value="Genomic_DNA"/>
</dbReference>
<dbReference type="InterPro" id="IPR007577">
    <property type="entry name" value="GlycoTrfase_DXD_sugar-bd_CS"/>
</dbReference>
<organism evidence="1">
    <name type="scientific">Cladocopium goreaui</name>
    <dbReference type="NCBI Taxonomy" id="2562237"/>
    <lineage>
        <taxon>Eukaryota</taxon>
        <taxon>Sar</taxon>
        <taxon>Alveolata</taxon>
        <taxon>Dinophyceae</taxon>
        <taxon>Suessiales</taxon>
        <taxon>Symbiodiniaceae</taxon>
        <taxon>Cladocopium</taxon>
    </lineage>
</organism>
<sequence>MKYNYKPTYVDRKHHFADCVTWPSPPQPLLAPGKRNAKDVPADTHGNVVRLQLGDVTDAEAMLPVLLICLLWPALAEASLLQTAVKRPVIPCVIHQTAKRHQLQENESLWAETWRAKNPQCKYKLWNDTATCHAREEIAQLARTRSPALMWPIWEGLCCGHGAHRVTMNVRGLTPVQRADVFRYLVLWDQGGYYADVDAACTLPIDQYKIPKEASMIVGYEMGHRLKEKRRAEIKFARMEQFQQWFLASAPGNPVLLRCMELIRQRYTWKIESTLGLTGPGVFSDAVQEFLQQDDHRAVEEEVRIRRTPKVHFLSYPSETLYGSGLWKMWLLAAGRAKVSAMVAREDPGEAPQNLVKHYFAGSWKTEKDFESRRASV</sequence>
<dbReference type="GO" id="GO:0006487">
    <property type="term" value="P:protein N-linked glycosylation"/>
    <property type="evidence" value="ECO:0007669"/>
    <property type="project" value="TreeGrafter"/>
</dbReference>
<evidence type="ECO:0000313" key="1">
    <source>
        <dbReference type="EMBL" id="CAI4016595.1"/>
    </source>
</evidence>
<evidence type="ECO:0000313" key="3">
    <source>
        <dbReference type="EMBL" id="CAL4803907.1"/>
    </source>
</evidence>
<dbReference type="GO" id="GO:0000136">
    <property type="term" value="C:mannan polymerase complex"/>
    <property type="evidence" value="ECO:0007669"/>
    <property type="project" value="TreeGrafter"/>
</dbReference>
<evidence type="ECO:0000313" key="2">
    <source>
        <dbReference type="EMBL" id="CAL1169970.1"/>
    </source>
</evidence>
<dbReference type="AlphaFoldDB" id="A0A9P1DUL2"/>
<name>A0A9P1DUL2_9DINO</name>
<dbReference type="GO" id="GO:0000009">
    <property type="term" value="F:alpha-1,6-mannosyltransferase activity"/>
    <property type="evidence" value="ECO:0007669"/>
    <property type="project" value="InterPro"/>
</dbReference>
<dbReference type="SUPFAM" id="SSF53448">
    <property type="entry name" value="Nucleotide-diphospho-sugar transferases"/>
    <property type="match status" value="1"/>
</dbReference>
<protein>
    <submittedName>
        <fullName evidence="3">ABC transporter G family member 24</fullName>
    </submittedName>
</protein>
<dbReference type="PANTHER" id="PTHR31834:SF1">
    <property type="entry name" value="INITIATION-SPECIFIC ALPHA-1,6-MANNOSYLTRANSFERASE"/>
    <property type="match status" value="1"/>
</dbReference>
<dbReference type="PANTHER" id="PTHR31834">
    <property type="entry name" value="INITIATION-SPECIFIC ALPHA-1,6-MANNOSYLTRANSFERASE"/>
    <property type="match status" value="1"/>
</dbReference>
<gene>
    <name evidence="1" type="ORF">C1SCF055_LOCUS41324</name>
</gene>
<reference evidence="2" key="2">
    <citation type="submission" date="2024-04" db="EMBL/GenBank/DDBJ databases">
        <authorList>
            <person name="Chen Y."/>
            <person name="Shah S."/>
            <person name="Dougan E. K."/>
            <person name="Thang M."/>
            <person name="Chan C."/>
        </authorList>
    </citation>
    <scope>NUCLEOTIDE SEQUENCE [LARGE SCALE GENOMIC DNA]</scope>
</reference>
<accession>A0A9P1DUL2</accession>
<dbReference type="Proteomes" id="UP001152797">
    <property type="component" value="Unassembled WGS sequence"/>
</dbReference>
<dbReference type="InterPro" id="IPR039367">
    <property type="entry name" value="Och1-like"/>
</dbReference>